<dbReference type="Gene3D" id="3.40.30.10">
    <property type="entry name" value="Glutaredoxin"/>
    <property type="match status" value="2"/>
</dbReference>
<dbReference type="EMBL" id="JBBJBU010000001">
    <property type="protein sequence ID" value="KAK7208035.1"/>
    <property type="molecule type" value="Genomic_DNA"/>
</dbReference>
<proteinExistence type="inferred from homology"/>
<dbReference type="PANTHER" id="PTHR45672:SF11">
    <property type="entry name" value="PROTEIN DISULFIDE-ISOMERASE C17H9.14C"/>
    <property type="match status" value="1"/>
</dbReference>
<evidence type="ECO:0000256" key="4">
    <source>
        <dbReference type="ARBA" id="ARBA00022729"/>
    </source>
</evidence>
<dbReference type="PROSITE" id="PS00194">
    <property type="entry name" value="THIOREDOXIN_1"/>
    <property type="match status" value="2"/>
</dbReference>
<keyword evidence="6" id="KW-1015">Disulfide bond</keyword>
<evidence type="ECO:0000313" key="12">
    <source>
        <dbReference type="EMBL" id="KAK7208035.1"/>
    </source>
</evidence>
<evidence type="ECO:0000256" key="5">
    <source>
        <dbReference type="ARBA" id="ARBA00022737"/>
    </source>
</evidence>
<dbReference type="InterPro" id="IPR005788">
    <property type="entry name" value="PDI_thioredoxin-like_dom"/>
</dbReference>
<keyword evidence="13" id="KW-1185">Reference proteome</keyword>
<dbReference type="Pfam" id="PF07749">
    <property type="entry name" value="ERp29"/>
    <property type="match status" value="1"/>
</dbReference>
<dbReference type="CDD" id="cd02998">
    <property type="entry name" value="PDI_a_ERp38"/>
    <property type="match status" value="2"/>
</dbReference>
<keyword evidence="5" id="KW-0677">Repeat</keyword>
<dbReference type="PRINTS" id="PR00421">
    <property type="entry name" value="THIOREDOXIN"/>
</dbReference>
<dbReference type="Proteomes" id="UP001498771">
    <property type="component" value="Unassembled WGS sequence"/>
</dbReference>
<dbReference type="NCBIfam" id="TIGR01126">
    <property type="entry name" value="pdi_dom"/>
    <property type="match status" value="2"/>
</dbReference>
<dbReference type="PANTHER" id="PTHR45672">
    <property type="entry name" value="PROTEIN DISULFIDE-ISOMERASE C17H9.14C-RELATED"/>
    <property type="match status" value="1"/>
</dbReference>
<dbReference type="Gene3D" id="1.20.1150.12">
    <property type="entry name" value="Endoplasmic reticulum resident protein 29, C-terminal domain"/>
    <property type="match status" value="1"/>
</dbReference>
<dbReference type="InterPro" id="IPR017937">
    <property type="entry name" value="Thioredoxin_CS"/>
</dbReference>
<dbReference type="InterPro" id="IPR013766">
    <property type="entry name" value="Thioredoxin_domain"/>
</dbReference>
<comment type="similarity">
    <text evidence="2 9">Belongs to the protein disulfide isomerase family.</text>
</comment>
<evidence type="ECO:0000256" key="6">
    <source>
        <dbReference type="ARBA" id="ARBA00023157"/>
    </source>
</evidence>
<protein>
    <recommendedName>
        <fullName evidence="3">protein disulfide-isomerase</fullName>
        <ecNumber evidence="3">5.3.4.1</ecNumber>
    </recommendedName>
</protein>
<dbReference type="InterPro" id="IPR036249">
    <property type="entry name" value="Thioredoxin-like_sf"/>
</dbReference>
<dbReference type="SUPFAM" id="SSF52833">
    <property type="entry name" value="Thioredoxin-like"/>
    <property type="match status" value="2"/>
</dbReference>
<dbReference type="GeneID" id="90037232"/>
<dbReference type="InterPro" id="IPR011679">
    <property type="entry name" value="ERp29_C"/>
</dbReference>
<comment type="catalytic activity">
    <reaction evidence="1">
        <text>Catalyzes the rearrangement of -S-S- bonds in proteins.</text>
        <dbReference type="EC" id="5.3.4.1"/>
    </reaction>
</comment>
<evidence type="ECO:0000256" key="8">
    <source>
        <dbReference type="ARBA" id="ARBA00023284"/>
    </source>
</evidence>
<dbReference type="InterPro" id="IPR036356">
    <property type="entry name" value="ERp29_C_sf"/>
</dbReference>
<dbReference type="PROSITE" id="PS51352">
    <property type="entry name" value="THIOREDOXIN_2"/>
    <property type="match status" value="2"/>
</dbReference>
<evidence type="ECO:0000256" key="3">
    <source>
        <dbReference type="ARBA" id="ARBA00012723"/>
    </source>
</evidence>
<feature type="signal peptide" evidence="10">
    <location>
        <begin position="1"/>
        <end position="20"/>
    </location>
</feature>
<evidence type="ECO:0000259" key="11">
    <source>
        <dbReference type="PROSITE" id="PS51352"/>
    </source>
</evidence>
<gene>
    <name evidence="12" type="ORF">BZA70DRAFT_272768</name>
</gene>
<dbReference type="SUPFAM" id="SSF47933">
    <property type="entry name" value="ERP29 C domain-like"/>
    <property type="match status" value="1"/>
</dbReference>
<comment type="caution">
    <text evidence="12">The sequence shown here is derived from an EMBL/GenBank/DDBJ whole genome shotgun (WGS) entry which is preliminary data.</text>
</comment>
<name>A0ABR1FDY0_9ASCO</name>
<keyword evidence="7" id="KW-0413">Isomerase</keyword>
<evidence type="ECO:0000256" key="2">
    <source>
        <dbReference type="ARBA" id="ARBA00006347"/>
    </source>
</evidence>
<keyword evidence="8" id="KW-0676">Redox-active center</keyword>
<reference evidence="12 13" key="1">
    <citation type="submission" date="2024-03" db="EMBL/GenBank/DDBJ databases">
        <title>Genome-scale model development and genomic sequencing of the oleaginous clade Lipomyces.</title>
        <authorList>
            <consortium name="Lawrence Berkeley National Laboratory"/>
            <person name="Czajka J.J."/>
            <person name="Han Y."/>
            <person name="Kim J."/>
            <person name="Mondo S.J."/>
            <person name="Hofstad B.A."/>
            <person name="Robles A."/>
            <person name="Haridas S."/>
            <person name="Riley R."/>
            <person name="LaButti K."/>
            <person name="Pangilinan J."/>
            <person name="Andreopoulos W."/>
            <person name="Lipzen A."/>
            <person name="Yan J."/>
            <person name="Wang M."/>
            <person name="Ng V."/>
            <person name="Grigoriev I.V."/>
            <person name="Spatafora J.W."/>
            <person name="Magnuson J.K."/>
            <person name="Baker S.E."/>
            <person name="Pomraning K.R."/>
        </authorList>
    </citation>
    <scope>NUCLEOTIDE SEQUENCE [LARGE SCALE GENOMIC DNA]</scope>
    <source>
        <strain evidence="12 13">Phaff 52-87</strain>
    </source>
</reference>
<accession>A0ABR1FDY0</accession>
<organism evidence="12 13">
    <name type="scientific">Myxozyma melibiosi</name>
    <dbReference type="NCBI Taxonomy" id="54550"/>
    <lineage>
        <taxon>Eukaryota</taxon>
        <taxon>Fungi</taxon>
        <taxon>Dikarya</taxon>
        <taxon>Ascomycota</taxon>
        <taxon>Saccharomycotina</taxon>
        <taxon>Lipomycetes</taxon>
        <taxon>Lipomycetales</taxon>
        <taxon>Lipomycetaceae</taxon>
        <taxon>Myxozyma</taxon>
    </lineage>
</organism>
<keyword evidence="4 10" id="KW-0732">Signal</keyword>
<dbReference type="EC" id="5.3.4.1" evidence="3"/>
<feature type="domain" description="Thioredoxin" evidence="11">
    <location>
        <begin position="6"/>
        <end position="131"/>
    </location>
</feature>
<feature type="chain" id="PRO_5046971134" description="protein disulfide-isomerase" evidence="10">
    <location>
        <begin position="21"/>
        <end position="370"/>
    </location>
</feature>
<dbReference type="RefSeq" id="XP_064771068.1">
    <property type="nucleotide sequence ID" value="XM_064911720.1"/>
</dbReference>
<evidence type="ECO:0000256" key="10">
    <source>
        <dbReference type="SAM" id="SignalP"/>
    </source>
</evidence>
<sequence>MRFFGSILTVLATAAVAVTASNVIEVNDKDFDKVVLNSGVPSLVEFYATWCGHCKNTAPIYEQLADSYESKKDKIQIVKIDGDRNRKAAKKYGIEGFPTFKFFDGKGSDPINYEKGRSLEQFQDFISENTGMKSPKPKAPPSAVTMLDDRNFKKLALDPNKDVLVAFTASWCGHCKAMAPAYEQAAGVFAGDKDVIIAKVDCTAPEARSISEEFEIKGYPTIKFFPKGSDSPVDYQFGRSLEDFVSFVNSHAGTHRTLDGSLDDTIGLLEEFDSVIALLKDDATKAIEKAKEVANSSSIPYAAYYGKVVEKVANQGEQYLEKEITRLENILKKGTMNRGNTDQFQIRKNILADVLEKYKSPAGSHIQDEL</sequence>
<feature type="domain" description="Thioredoxin" evidence="11">
    <location>
        <begin position="133"/>
        <end position="253"/>
    </location>
</feature>
<evidence type="ECO:0000313" key="13">
    <source>
        <dbReference type="Proteomes" id="UP001498771"/>
    </source>
</evidence>
<evidence type="ECO:0000256" key="9">
    <source>
        <dbReference type="RuleBase" id="RU004208"/>
    </source>
</evidence>
<dbReference type="Pfam" id="PF00085">
    <property type="entry name" value="Thioredoxin"/>
    <property type="match status" value="2"/>
</dbReference>
<dbReference type="InterPro" id="IPR051063">
    <property type="entry name" value="PDI"/>
</dbReference>
<evidence type="ECO:0000256" key="1">
    <source>
        <dbReference type="ARBA" id="ARBA00001182"/>
    </source>
</evidence>
<evidence type="ECO:0000256" key="7">
    <source>
        <dbReference type="ARBA" id="ARBA00023235"/>
    </source>
</evidence>